<dbReference type="Proteomes" id="UP000634136">
    <property type="component" value="Unassembled WGS sequence"/>
</dbReference>
<proteinExistence type="predicted"/>
<name>A0A834VY76_9FABA</name>
<dbReference type="EMBL" id="JAAIUW010000003">
    <property type="protein sequence ID" value="KAF7839377.1"/>
    <property type="molecule type" value="Genomic_DNA"/>
</dbReference>
<reference evidence="2" key="1">
    <citation type="submission" date="2020-09" db="EMBL/GenBank/DDBJ databases">
        <title>Genome-Enabled Discovery of Anthraquinone Biosynthesis in Senna tora.</title>
        <authorList>
            <person name="Kang S.-H."/>
            <person name="Pandey R.P."/>
            <person name="Lee C.-M."/>
            <person name="Sim J.-S."/>
            <person name="Jeong J.-T."/>
            <person name="Choi B.-S."/>
            <person name="Jung M."/>
            <person name="Ginzburg D."/>
            <person name="Zhao K."/>
            <person name="Won S.Y."/>
            <person name="Oh T.-J."/>
            <person name="Yu Y."/>
            <person name="Kim N.-H."/>
            <person name="Lee O.R."/>
            <person name="Lee T.-H."/>
            <person name="Bashyal P."/>
            <person name="Kim T.-S."/>
            <person name="Lee W.-H."/>
            <person name="Kawkins C."/>
            <person name="Kim C.-K."/>
            <person name="Kim J.S."/>
            <person name="Ahn B.O."/>
            <person name="Rhee S.Y."/>
            <person name="Sohng J.K."/>
        </authorList>
    </citation>
    <scope>NUCLEOTIDE SEQUENCE</scope>
    <source>
        <tissue evidence="2">Leaf</tissue>
    </source>
</reference>
<evidence type="ECO:0000256" key="1">
    <source>
        <dbReference type="SAM" id="MobiDB-lite"/>
    </source>
</evidence>
<accession>A0A834VY76</accession>
<evidence type="ECO:0000313" key="4">
    <source>
        <dbReference type="Proteomes" id="UP000634136"/>
    </source>
</evidence>
<keyword evidence="4" id="KW-1185">Reference proteome</keyword>
<gene>
    <name evidence="3" type="ORF">G2W53_007859</name>
    <name evidence="2" type="ORF">G2W53_044806</name>
</gene>
<sequence>MKPDNNIWKSNPRSPKKDEQ</sequence>
<evidence type="ECO:0000313" key="3">
    <source>
        <dbReference type="EMBL" id="KAF7839377.1"/>
    </source>
</evidence>
<protein>
    <submittedName>
        <fullName evidence="2">Uncharacterized protein</fullName>
    </submittedName>
</protein>
<feature type="region of interest" description="Disordered" evidence="1">
    <location>
        <begin position="1"/>
        <end position="20"/>
    </location>
</feature>
<organism evidence="2 4">
    <name type="scientific">Senna tora</name>
    <dbReference type="NCBI Taxonomy" id="362788"/>
    <lineage>
        <taxon>Eukaryota</taxon>
        <taxon>Viridiplantae</taxon>
        <taxon>Streptophyta</taxon>
        <taxon>Embryophyta</taxon>
        <taxon>Tracheophyta</taxon>
        <taxon>Spermatophyta</taxon>
        <taxon>Magnoliopsida</taxon>
        <taxon>eudicotyledons</taxon>
        <taxon>Gunneridae</taxon>
        <taxon>Pentapetalae</taxon>
        <taxon>rosids</taxon>
        <taxon>fabids</taxon>
        <taxon>Fabales</taxon>
        <taxon>Fabaceae</taxon>
        <taxon>Caesalpinioideae</taxon>
        <taxon>Cassia clade</taxon>
        <taxon>Senna</taxon>
    </lineage>
</organism>
<comment type="caution">
    <text evidence="2">The sequence shown here is derived from an EMBL/GenBank/DDBJ whole genome shotgun (WGS) entry which is preliminary data.</text>
</comment>
<dbReference type="AlphaFoldDB" id="A0A834VY76"/>
<evidence type="ECO:0000313" key="2">
    <source>
        <dbReference type="EMBL" id="KAF7800705.1"/>
    </source>
</evidence>
<dbReference type="EMBL" id="JAAIUW010000212">
    <property type="protein sequence ID" value="KAF7800705.1"/>
    <property type="molecule type" value="Genomic_DNA"/>
</dbReference>